<dbReference type="InterPro" id="IPR038071">
    <property type="entry name" value="UROD/MetE-like_sf"/>
</dbReference>
<dbReference type="GO" id="GO:0004853">
    <property type="term" value="F:uroporphyrinogen decarboxylase activity"/>
    <property type="evidence" value="ECO:0007669"/>
    <property type="project" value="InterPro"/>
</dbReference>
<feature type="domain" description="Uroporphyrinogen decarboxylase (URO-D)" evidence="1">
    <location>
        <begin position="181"/>
        <end position="372"/>
    </location>
</feature>
<dbReference type="SUPFAM" id="SSF51726">
    <property type="entry name" value="UROD/MetE-like"/>
    <property type="match status" value="1"/>
</dbReference>
<dbReference type="InterPro" id="IPR000257">
    <property type="entry name" value="Uroporphyrinogen_deCOase"/>
</dbReference>
<keyword evidence="3" id="KW-1185">Reference proteome</keyword>
<evidence type="ECO:0000313" key="3">
    <source>
        <dbReference type="Proteomes" id="UP000009223"/>
    </source>
</evidence>
<protein>
    <recommendedName>
        <fullName evidence="1">Uroporphyrinogen decarboxylase (URO-D) domain-containing protein</fullName>
    </recommendedName>
</protein>
<name>F5YP95_TREPZ</name>
<reference evidence="3" key="1">
    <citation type="submission" date="2009-12" db="EMBL/GenBank/DDBJ databases">
        <title>Complete sequence of Treponema primitia strain ZAS-2.</title>
        <authorList>
            <person name="Tetu S.G."/>
            <person name="Matson E."/>
            <person name="Ren Q."/>
            <person name="Seshadri R."/>
            <person name="Elbourne L."/>
            <person name="Hassan K.A."/>
            <person name="Durkin A."/>
            <person name="Radune D."/>
            <person name="Mohamoud Y."/>
            <person name="Shay R."/>
            <person name="Jin S."/>
            <person name="Zhang X."/>
            <person name="Lucey K."/>
            <person name="Ballor N.R."/>
            <person name="Ottesen E."/>
            <person name="Rosenthal R."/>
            <person name="Allen A."/>
            <person name="Leadbetter J.R."/>
            <person name="Paulsen I.T."/>
        </authorList>
    </citation>
    <scope>NUCLEOTIDE SEQUENCE [LARGE SCALE GENOMIC DNA]</scope>
    <source>
        <strain evidence="3">ATCC BAA-887 / DSM 12427 / ZAS-2</strain>
    </source>
</reference>
<evidence type="ECO:0000313" key="2">
    <source>
        <dbReference type="EMBL" id="AEF87044.1"/>
    </source>
</evidence>
<dbReference type="Pfam" id="PF01208">
    <property type="entry name" value="URO-D"/>
    <property type="match status" value="1"/>
</dbReference>
<reference evidence="2 3" key="2">
    <citation type="journal article" date="2011" name="ISME J.">
        <title>RNA-seq reveals cooperative metabolic interactions between two termite-gut spirochete species in co-culture.</title>
        <authorList>
            <person name="Rosenthal A.Z."/>
            <person name="Matson E.G."/>
            <person name="Eldar A."/>
            <person name="Leadbetter J.R."/>
        </authorList>
    </citation>
    <scope>NUCLEOTIDE SEQUENCE [LARGE SCALE GENOMIC DNA]</scope>
    <source>
        <strain evidence="3">ATCC BAA-887 / DSM 12427 / ZAS-2</strain>
    </source>
</reference>
<dbReference type="STRING" id="545694.TREPR_2899"/>
<dbReference type="eggNOG" id="COG0407">
    <property type="taxonomic scope" value="Bacteria"/>
</dbReference>
<dbReference type="AlphaFoldDB" id="F5YP95"/>
<dbReference type="HOGENOM" id="CLU_059388_0_0_12"/>
<gene>
    <name evidence="2" type="ordered locus">TREPR_2899</name>
</gene>
<proteinExistence type="predicted"/>
<accession>F5YP95</accession>
<dbReference type="EMBL" id="CP001843">
    <property type="protein sequence ID" value="AEF87044.1"/>
    <property type="molecule type" value="Genomic_DNA"/>
</dbReference>
<sequence>MNYNDLYNQRYDKIKDTIAFKNKHATAVYMGSTTPAAEEGMTIAEYLTDPHKTMDLFFHYVGRLNERGQIDGLNTMHPTVQNVPLASRWWSLIKMPGRELPPNSIWQVDEKANIDVSDYDFIIKNGLDAMTQRLLPSLVPDEDLKIFKTAVQERPQIMQRYVDEGYPLLSCGTIAPPFETLCGGRGMNKFYMDCYKIPDKIKETLDVMMVDIRKNIAGMSTEKFMLGVWIGGWRGASNLVNQKIWDTLVWPYIKEIAGLLIAKGITPILHMDACWDRDIARFKELPARSVILNTDGMTDLRKARKILGDHAAFLGDVPVQMLAISSKAEVEEYIRRLIGDIGAQGLLLAPGCDAPSNAKFENMAAIYELAKEF</sequence>
<dbReference type="PANTHER" id="PTHR47099:SF1">
    <property type="entry name" value="METHYLCOBAMIDE:COM METHYLTRANSFERASE MTBA"/>
    <property type="match status" value="1"/>
</dbReference>
<dbReference type="InterPro" id="IPR052024">
    <property type="entry name" value="Methanogen_methyltrans"/>
</dbReference>
<dbReference type="RefSeq" id="WP_015707346.1">
    <property type="nucleotide sequence ID" value="NC_015578.1"/>
</dbReference>
<dbReference type="GO" id="GO:0006779">
    <property type="term" value="P:porphyrin-containing compound biosynthetic process"/>
    <property type="evidence" value="ECO:0007669"/>
    <property type="project" value="InterPro"/>
</dbReference>
<dbReference type="PANTHER" id="PTHR47099">
    <property type="entry name" value="METHYLCOBAMIDE:COM METHYLTRANSFERASE MTBA"/>
    <property type="match status" value="1"/>
</dbReference>
<dbReference type="KEGG" id="tpi:TREPR_2899"/>
<dbReference type="Proteomes" id="UP000009223">
    <property type="component" value="Chromosome"/>
</dbReference>
<organism evidence="2 3">
    <name type="scientific">Treponema primitia (strain ATCC BAA-887 / DSM 12427 / ZAS-2)</name>
    <dbReference type="NCBI Taxonomy" id="545694"/>
    <lineage>
        <taxon>Bacteria</taxon>
        <taxon>Pseudomonadati</taxon>
        <taxon>Spirochaetota</taxon>
        <taxon>Spirochaetia</taxon>
        <taxon>Spirochaetales</taxon>
        <taxon>Treponemataceae</taxon>
        <taxon>Treponema</taxon>
    </lineage>
</organism>
<evidence type="ECO:0000259" key="1">
    <source>
        <dbReference type="Pfam" id="PF01208"/>
    </source>
</evidence>
<dbReference type="Gene3D" id="3.20.20.210">
    <property type="match status" value="1"/>
</dbReference>